<dbReference type="EMBL" id="FR719186">
    <property type="protein sequence ID" value="CBX79302.1"/>
    <property type="molecule type" value="Genomic_DNA"/>
</dbReference>
<evidence type="ECO:0000313" key="1">
    <source>
        <dbReference type="EMBL" id="CBX79302.1"/>
    </source>
</evidence>
<accession>E5B1F1</accession>
<proteinExistence type="predicted"/>
<protein>
    <submittedName>
        <fullName evidence="1">Uncharacterized protein</fullName>
    </submittedName>
</protein>
<organism evidence="1">
    <name type="scientific">Erwinia amylovora ATCC BAA-2158</name>
    <dbReference type="NCBI Taxonomy" id="889211"/>
    <lineage>
        <taxon>Bacteria</taxon>
        <taxon>Pseudomonadati</taxon>
        <taxon>Pseudomonadota</taxon>
        <taxon>Gammaproteobacteria</taxon>
        <taxon>Enterobacterales</taxon>
        <taxon>Erwiniaceae</taxon>
        <taxon>Erwinia</taxon>
    </lineage>
</organism>
<reference evidence="1" key="1">
    <citation type="journal article" date="2011" name="J. Bacteriol.">
        <title>Genome Sequence of an Erwinia amylovora Strain with Pathogenicity Restricted to Rubus Plants.</title>
        <authorList>
            <person name="Powney R."/>
            <person name="Smits T.H."/>
            <person name="Sawbridge T."/>
            <person name="Frey B."/>
            <person name="Blom J."/>
            <person name="Frey J.E."/>
            <person name="Plummer K.M."/>
            <person name="Beer S.V."/>
            <person name="Luck J."/>
            <person name="Duffy B."/>
            <person name="Rodoni B."/>
        </authorList>
    </citation>
    <scope>NUCLEOTIDE SEQUENCE</scope>
    <source>
        <strain evidence="1">ATCC BAA-2158</strain>
    </source>
</reference>
<sequence>MATSAIHVLRPHRPQRWLSLSCGTLLPYWRLARSKEGGGLT</sequence>
<gene>
    <name evidence="1" type="ORF">EAIL5_0482</name>
</gene>
<name>E5B1F1_ERWAM</name>
<dbReference type="AlphaFoldDB" id="E5B1F1"/>